<reference evidence="8 9" key="1">
    <citation type="submission" date="2016-02" db="EMBL/GenBank/DDBJ databases">
        <title>Corynebacterium glutamicum N24 whole genome sequencing project.</title>
        <authorList>
            <person name="Matsutani M."/>
            <person name="Nangtapong N."/>
            <person name="Yakushi T."/>
            <person name="Matsushita K."/>
        </authorList>
    </citation>
    <scope>NUCLEOTIDE SEQUENCE [LARGE SCALE GENOMIC DNA]</scope>
    <source>
        <strain evidence="8 9">N24</strain>
    </source>
</reference>
<keyword evidence="5" id="KW-0472">Membrane</keyword>
<evidence type="ECO:0000256" key="5">
    <source>
        <dbReference type="SAM" id="Phobius"/>
    </source>
</evidence>
<evidence type="ECO:0000256" key="4">
    <source>
        <dbReference type="ARBA" id="ARBA00023088"/>
    </source>
</evidence>
<accession>A0A169S814</accession>
<organism evidence="8 9">
    <name type="scientific">Corynebacterium suranareeae</name>
    <dbReference type="NCBI Taxonomy" id="2506452"/>
    <lineage>
        <taxon>Bacteria</taxon>
        <taxon>Bacillati</taxon>
        <taxon>Actinomycetota</taxon>
        <taxon>Actinomycetes</taxon>
        <taxon>Mycobacteriales</taxon>
        <taxon>Corynebacteriaceae</taxon>
        <taxon>Corynebacterium</taxon>
    </lineage>
</organism>
<evidence type="ECO:0000256" key="2">
    <source>
        <dbReference type="ARBA" id="ARBA00022525"/>
    </source>
</evidence>
<dbReference type="InterPro" id="IPR048052">
    <property type="entry name" value="FM1-like"/>
</dbReference>
<gene>
    <name evidence="8" type="ORF">N24_3001</name>
</gene>
<protein>
    <submittedName>
        <fullName evidence="8">Surface-anchored fimbrial subunit</fullName>
    </submittedName>
</protein>
<evidence type="ECO:0000256" key="3">
    <source>
        <dbReference type="ARBA" id="ARBA00022729"/>
    </source>
</evidence>
<dbReference type="InterPro" id="IPR019931">
    <property type="entry name" value="LPXTG_anchor"/>
</dbReference>
<dbReference type="InterPro" id="IPR013783">
    <property type="entry name" value="Ig-like_fold"/>
</dbReference>
<dbReference type="KEGG" id="csur:N24_3001"/>
<feature type="transmembrane region" description="Helical" evidence="5">
    <location>
        <begin position="495"/>
        <end position="513"/>
    </location>
</feature>
<keyword evidence="2" id="KW-0964">Secreted</keyword>
<dbReference type="InterPro" id="IPR032364">
    <property type="entry name" value="GramPos_pilinD1_N"/>
</dbReference>
<evidence type="ECO:0000259" key="7">
    <source>
        <dbReference type="PROSITE" id="PS50847"/>
    </source>
</evidence>
<evidence type="ECO:0000313" key="8">
    <source>
        <dbReference type="EMBL" id="BAU97263.1"/>
    </source>
</evidence>
<evidence type="ECO:0000313" key="9">
    <source>
        <dbReference type="Proteomes" id="UP000218244"/>
    </source>
</evidence>
<keyword evidence="9" id="KW-1185">Reference proteome</keyword>
<dbReference type="GO" id="GO:0005975">
    <property type="term" value="P:carbohydrate metabolic process"/>
    <property type="evidence" value="ECO:0007669"/>
    <property type="project" value="UniProtKB-ARBA"/>
</dbReference>
<feature type="chain" id="PRO_5039565149" evidence="6">
    <location>
        <begin position="25"/>
        <end position="521"/>
    </location>
</feature>
<dbReference type="NCBIfam" id="NF033902">
    <property type="entry name" value="iso_D2_wall_anc"/>
    <property type="match status" value="1"/>
</dbReference>
<name>A0A169S814_9CORY</name>
<proteinExistence type="predicted"/>
<dbReference type="AlphaFoldDB" id="A0A169S814"/>
<dbReference type="EMBL" id="AP017369">
    <property type="protein sequence ID" value="BAU97263.1"/>
    <property type="molecule type" value="Genomic_DNA"/>
</dbReference>
<dbReference type="PROSITE" id="PS50847">
    <property type="entry name" value="GRAM_POS_ANCHORING"/>
    <property type="match status" value="1"/>
</dbReference>
<dbReference type="Gene3D" id="2.60.40.10">
    <property type="entry name" value="Immunoglobulins"/>
    <property type="match status" value="2"/>
</dbReference>
<keyword evidence="4" id="KW-0572">Peptidoglycan-anchor</keyword>
<sequence length="521" mass="53728">MNPTSKRISAAVLSLALGFTLAGAPMLAPVASAQISITAGEASTVTLGSNVSLTINKYDGLPVTDPADLANLAPLDATFTIEKVLLNNNLNTLAGWQELSGYTPTTAPKDTAFTPISVTTDATTGRGVVRTTDDGTIIDGTDVVDPTFVVGAYVVTEVAKAGYSIAPPFLVTLPFTNSTNNDWNYNQVVHPKNQADITVEKGVEDLGATIGSTLNYTISAPLPAGNLTSLEVLDDLPDELGTATNIVVSTRINNGAPLVELPLIDTTPVTTGGTDAVPNNLSIVFGELDRAELESRRVGNPGLELVVTFSAVITSLPTNGTIVNHAVINLPGGLTFSTDDPNDPDDGAQTHLGDLIIRNVNNEEPAVLITEGSATYELWRCQANGAGGFNVISQVSAATDPAGPAVDTFTTTGGTITLYGVQAIDWVNGAAPTAAIGQDLCVVELESPDGYELNPEPTQVEYVDPPVGYNMEADVIHLASDDVITLPATGGNGTMILIGAGVLVAAAGGAAAVRGNRARKN</sequence>
<dbReference type="Gene3D" id="2.60.40.740">
    <property type="match status" value="1"/>
</dbReference>
<feature type="signal peptide" evidence="6">
    <location>
        <begin position="1"/>
        <end position="24"/>
    </location>
</feature>
<keyword evidence="5" id="KW-0812">Transmembrane</keyword>
<evidence type="ECO:0000256" key="6">
    <source>
        <dbReference type="SAM" id="SignalP"/>
    </source>
</evidence>
<keyword evidence="1" id="KW-0134">Cell wall</keyword>
<dbReference type="Pfam" id="PF16555">
    <property type="entry name" value="GramPos_pilinD1"/>
    <property type="match status" value="1"/>
</dbReference>
<keyword evidence="5" id="KW-1133">Transmembrane helix</keyword>
<dbReference type="NCBIfam" id="TIGR01167">
    <property type="entry name" value="LPXTG_anchor"/>
    <property type="match status" value="1"/>
</dbReference>
<dbReference type="Pfam" id="PF00746">
    <property type="entry name" value="Gram_pos_anchor"/>
    <property type="match status" value="1"/>
</dbReference>
<feature type="domain" description="Gram-positive cocci surface proteins LPxTG" evidence="7">
    <location>
        <begin position="486"/>
        <end position="521"/>
    </location>
</feature>
<keyword evidence="3 6" id="KW-0732">Signal</keyword>
<dbReference type="RefSeq" id="WP_096459022.1">
    <property type="nucleotide sequence ID" value="NZ_AP017369.1"/>
</dbReference>
<dbReference type="Proteomes" id="UP000218244">
    <property type="component" value="Chromosome"/>
</dbReference>
<evidence type="ECO:0000256" key="1">
    <source>
        <dbReference type="ARBA" id="ARBA00022512"/>
    </source>
</evidence>